<evidence type="ECO:0000256" key="1">
    <source>
        <dbReference type="ARBA" id="ARBA00022679"/>
    </source>
</evidence>
<protein>
    <submittedName>
        <fullName evidence="6">Ser/Thr-protein kinase</fullName>
    </submittedName>
</protein>
<dbReference type="AlphaFoldDB" id="A0AA48I9A1"/>
<organism evidence="6">
    <name type="scientific">Candidatus Paraimprobicoccus trichonymphae</name>
    <dbReference type="NCBI Taxonomy" id="3033793"/>
    <lineage>
        <taxon>Bacteria</taxon>
        <taxon>Bacillati</taxon>
        <taxon>Bacillota</taxon>
        <taxon>Clostridia</taxon>
        <taxon>Candidatus Paraimprobicoccus</taxon>
    </lineage>
</organism>
<dbReference type="GO" id="GO:0005776">
    <property type="term" value="C:autophagosome"/>
    <property type="evidence" value="ECO:0007669"/>
    <property type="project" value="TreeGrafter"/>
</dbReference>
<dbReference type="InterPro" id="IPR000719">
    <property type="entry name" value="Prot_kinase_dom"/>
</dbReference>
<dbReference type="Gene3D" id="1.10.510.10">
    <property type="entry name" value="Transferase(Phosphotransferase) domain 1"/>
    <property type="match status" value="1"/>
</dbReference>
<dbReference type="PROSITE" id="PS50011">
    <property type="entry name" value="PROTEIN_KINASE_DOM"/>
    <property type="match status" value="1"/>
</dbReference>
<sequence>MQLKSVPENGGLNSKISVKNEQSVWKQVRDIESENVVKYKSKFSKNGISCFSMEYIDGAIKLSKVLPEDRHQVINWAKQIFSGLQALHKKGIAHRDIRLENILLYKNGKIKICDFGLAKRSDLTITVCGTQGMMAPEVQRYFLFRQKAESKYDGAKFDVYSAAAVVYRLLFNITAEEMLTVVNHVLENGKPSLTKSTIDRFNNVVGEDLFKFFSECLTRDPAERATSEQALELLNQM</sequence>
<dbReference type="Pfam" id="PF00069">
    <property type="entry name" value="Pkinase"/>
    <property type="match status" value="1"/>
</dbReference>
<evidence type="ECO:0000259" key="5">
    <source>
        <dbReference type="PROSITE" id="PS50011"/>
    </source>
</evidence>
<dbReference type="GO" id="GO:0004674">
    <property type="term" value="F:protein serine/threonine kinase activity"/>
    <property type="evidence" value="ECO:0007669"/>
    <property type="project" value="InterPro"/>
</dbReference>
<evidence type="ECO:0000256" key="3">
    <source>
        <dbReference type="ARBA" id="ARBA00022777"/>
    </source>
</evidence>
<gene>
    <name evidence="6" type="ORF">RsTaC01_0199</name>
</gene>
<keyword evidence="3 6" id="KW-0418">Kinase</keyword>
<dbReference type="EMBL" id="AP027925">
    <property type="protein sequence ID" value="BED92468.1"/>
    <property type="molecule type" value="Genomic_DNA"/>
</dbReference>
<dbReference type="InterPro" id="IPR020635">
    <property type="entry name" value="Tyr_kinase_cat_dom"/>
</dbReference>
<reference evidence="6" key="1">
    <citation type="journal article" date="2023" name="ISME J.">
        <title>Emergence of putative energy parasites within Clostridia revealed by genome analysis of a novel endosymbiotic clade.</title>
        <authorList>
            <person name="Takahashi K."/>
            <person name="Kuwahara H."/>
            <person name="Horikawa Y."/>
            <person name="Izawa K."/>
            <person name="Kato D."/>
            <person name="Inagaki T."/>
            <person name="Yuki M."/>
            <person name="Ohkuma M."/>
            <person name="Hongoh Y."/>
        </authorList>
    </citation>
    <scope>NUCLEOTIDE SEQUENCE</scope>
    <source>
        <strain evidence="6">RsTa-C01</strain>
    </source>
</reference>
<dbReference type="GO" id="GO:0016020">
    <property type="term" value="C:membrane"/>
    <property type="evidence" value="ECO:0007669"/>
    <property type="project" value="TreeGrafter"/>
</dbReference>
<dbReference type="PANTHER" id="PTHR24348:SF22">
    <property type="entry name" value="NON-SPECIFIC SERINE_THREONINE PROTEIN KINASE"/>
    <property type="match status" value="1"/>
</dbReference>
<proteinExistence type="predicted"/>
<accession>A0AA48I9A1</accession>
<dbReference type="SUPFAM" id="SSF56112">
    <property type="entry name" value="Protein kinase-like (PK-like)"/>
    <property type="match status" value="1"/>
</dbReference>
<evidence type="ECO:0000256" key="4">
    <source>
        <dbReference type="ARBA" id="ARBA00022840"/>
    </source>
</evidence>
<dbReference type="PANTHER" id="PTHR24348">
    <property type="entry name" value="SERINE/THREONINE-PROTEIN KINASE UNC-51-RELATED"/>
    <property type="match status" value="1"/>
</dbReference>
<keyword evidence="2" id="KW-0547">Nucleotide-binding</keyword>
<dbReference type="GO" id="GO:0000407">
    <property type="term" value="C:phagophore assembly site"/>
    <property type="evidence" value="ECO:0007669"/>
    <property type="project" value="TreeGrafter"/>
</dbReference>
<dbReference type="GO" id="GO:0004713">
    <property type="term" value="F:protein tyrosine kinase activity"/>
    <property type="evidence" value="ECO:0007669"/>
    <property type="project" value="InterPro"/>
</dbReference>
<dbReference type="GO" id="GO:0005829">
    <property type="term" value="C:cytosol"/>
    <property type="evidence" value="ECO:0007669"/>
    <property type="project" value="TreeGrafter"/>
</dbReference>
<keyword evidence="1" id="KW-0808">Transferase</keyword>
<dbReference type="InterPro" id="IPR045269">
    <property type="entry name" value="Atg1-like"/>
</dbReference>
<name>A0AA48I9A1_9FIRM</name>
<evidence type="ECO:0000256" key="2">
    <source>
        <dbReference type="ARBA" id="ARBA00022741"/>
    </source>
</evidence>
<evidence type="ECO:0000313" key="6">
    <source>
        <dbReference type="EMBL" id="BED92468.1"/>
    </source>
</evidence>
<dbReference type="GO" id="GO:0005524">
    <property type="term" value="F:ATP binding"/>
    <property type="evidence" value="ECO:0007669"/>
    <property type="project" value="UniProtKB-KW"/>
</dbReference>
<keyword evidence="4" id="KW-0067">ATP-binding</keyword>
<dbReference type="Proteomes" id="UP001335720">
    <property type="component" value="Chromosome"/>
</dbReference>
<feature type="domain" description="Protein kinase" evidence="5">
    <location>
        <begin position="1"/>
        <end position="237"/>
    </location>
</feature>
<dbReference type="InterPro" id="IPR011009">
    <property type="entry name" value="Kinase-like_dom_sf"/>
</dbReference>
<dbReference type="KEGG" id="ptrh:RsTaC01_0199"/>
<dbReference type="SMART" id="SM00219">
    <property type="entry name" value="TyrKc"/>
    <property type="match status" value="1"/>
</dbReference>